<keyword evidence="5" id="KW-0547">Nucleotide-binding</keyword>
<evidence type="ECO:0000256" key="6">
    <source>
        <dbReference type="ARBA" id="ARBA00022777"/>
    </source>
</evidence>
<dbReference type="PANTHER" id="PTHR24421:SF10">
    <property type="entry name" value="NITRATE_NITRITE SENSOR PROTEIN NARQ"/>
    <property type="match status" value="1"/>
</dbReference>
<evidence type="ECO:0000256" key="1">
    <source>
        <dbReference type="ARBA" id="ARBA00000085"/>
    </source>
</evidence>
<feature type="region of interest" description="Disordered" evidence="9">
    <location>
        <begin position="300"/>
        <end position="323"/>
    </location>
</feature>
<feature type="transmembrane region" description="Helical" evidence="10">
    <location>
        <begin position="35"/>
        <end position="52"/>
    </location>
</feature>
<keyword evidence="10" id="KW-0812">Transmembrane</keyword>
<evidence type="ECO:0000256" key="8">
    <source>
        <dbReference type="ARBA" id="ARBA00023012"/>
    </source>
</evidence>
<dbReference type="CDD" id="cd16917">
    <property type="entry name" value="HATPase_UhpB-NarQ-NarX-like"/>
    <property type="match status" value="1"/>
</dbReference>
<keyword evidence="4" id="KW-0808">Transferase</keyword>
<name>A0A849JVT0_9MICO</name>
<keyword evidence="10" id="KW-1133">Transmembrane helix</keyword>
<evidence type="ECO:0000256" key="5">
    <source>
        <dbReference type="ARBA" id="ARBA00022741"/>
    </source>
</evidence>
<dbReference type="GO" id="GO:0046983">
    <property type="term" value="F:protein dimerization activity"/>
    <property type="evidence" value="ECO:0007669"/>
    <property type="project" value="InterPro"/>
</dbReference>
<dbReference type="SUPFAM" id="SSF55874">
    <property type="entry name" value="ATPase domain of HSP90 chaperone/DNA topoisomerase II/histidine kinase"/>
    <property type="match status" value="1"/>
</dbReference>
<evidence type="ECO:0000256" key="7">
    <source>
        <dbReference type="ARBA" id="ARBA00022840"/>
    </source>
</evidence>
<comment type="caution">
    <text evidence="14">The sequence shown here is derived from an EMBL/GenBank/DDBJ whole genome shotgun (WGS) entry which is preliminary data.</text>
</comment>
<dbReference type="InterPro" id="IPR050482">
    <property type="entry name" value="Sensor_HK_TwoCompSys"/>
</dbReference>
<dbReference type="Pfam" id="PF23539">
    <property type="entry name" value="DUF7134"/>
    <property type="match status" value="1"/>
</dbReference>
<feature type="transmembrane region" description="Helical" evidence="10">
    <location>
        <begin position="92"/>
        <end position="120"/>
    </location>
</feature>
<comment type="catalytic activity">
    <reaction evidence="1">
        <text>ATP + protein L-histidine = ADP + protein N-phospho-L-histidine.</text>
        <dbReference type="EC" id="2.7.13.3"/>
    </reaction>
</comment>
<dbReference type="Gene3D" id="3.30.565.10">
    <property type="entry name" value="Histidine kinase-like ATPase, C-terminal domain"/>
    <property type="match status" value="1"/>
</dbReference>
<proteinExistence type="predicted"/>
<dbReference type="InterPro" id="IPR055558">
    <property type="entry name" value="DUF7134"/>
</dbReference>
<evidence type="ECO:0000256" key="3">
    <source>
        <dbReference type="ARBA" id="ARBA00022553"/>
    </source>
</evidence>
<keyword evidence="10" id="KW-0472">Membrane</keyword>
<evidence type="ECO:0000256" key="4">
    <source>
        <dbReference type="ARBA" id="ARBA00022679"/>
    </source>
</evidence>
<keyword evidence="6 14" id="KW-0418">Kinase</keyword>
<evidence type="ECO:0000256" key="2">
    <source>
        <dbReference type="ARBA" id="ARBA00012438"/>
    </source>
</evidence>
<evidence type="ECO:0000313" key="14">
    <source>
        <dbReference type="EMBL" id="NNU26704.1"/>
    </source>
</evidence>
<dbReference type="InterPro" id="IPR003594">
    <property type="entry name" value="HATPase_dom"/>
</dbReference>
<feature type="domain" description="DUF7134" evidence="13">
    <location>
        <begin position="30"/>
        <end position="151"/>
    </location>
</feature>
<evidence type="ECO:0000259" key="11">
    <source>
        <dbReference type="Pfam" id="PF02518"/>
    </source>
</evidence>
<dbReference type="Proteomes" id="UP000557204">
    <property type="component" value="Unassembled WGS sequence"/>
</dbReference>
<protein>
    <recommendedName>
        <fullName evidence="2">histidine kinase</fullName>
        <ecNumber evidence="2">2.7.13.3</ecNumber>
    </recommendedName>
</protein>
<feature type="domain" description="Histidine kinase/HSP90-like ATPase" evidence="11">
    <location>
        <begin position="358"/>
        <end position="455"/>
    </location>
</feature>
<gene>
    <name evidence="14" type="ORF">HLI28_03995</name>
</gene>
<organism evidence="14 15">
    <name type="scientific">Isoptericola sediminis</name>
    <dbReference type="NCBI Taxonomy" id="2733572"/>
    <lineage>
        <taxon>Bacteria</taxon>
        <taxon>Bacillati</taxon>
        <taxon>Actinomycetota</taxon>
        <taxon>Actinomycetes</taxon>
        <taxon>Micrococcales</taxon>
        <taxon>Promicromonosporaceae</taxon>
        <taxon>Isoptericola</taxon>
    </lineage>
</organism>
<dbReference type="RefSeq" id="WP_171246217.1">
    <property type="nucleotide sequence ID" value="NZ_JABFAJ010000007.1"/>
</dbReference>
<feature type="transmembrane region" description="Helical" evidence="10">
    <location>
        <begin position="178"/>
        <end position="202"/>
    </location>
</feature>
<evidence type="ECO:0000256" key="10">
    <source>
        <dbReference type="SAM" id="Phobius"/>
    </source>
</evidence>
<accession>A0A849JVT0</accession>
<dbReference type="InterPro" id="IPR036890">
    <property type="entry name" value="HATPase_C_sf"/>
</dbReference>
<dbReference type="Gene3D" id="1.20.5.1930">
    <property type="match status" value="1"/>
</dbReference>
<dbReference type="Pfam" id="PF02518">
    <property type="entry name" value="HATPase_c"/>
    <property type="match status" value="1"/>
</dbReference>
<dbReference type="EMBL" id="JABFAJ010000007">
    <property type="protein sequence ID" value="NNU26704.1"/>
    <property type="molecule type" value="Genomic_DNA"/>
</dbReference>
<dbReference type="GO" id="GO:0016020">
    <property type="term" value="C:membrane"/>
    <property type="evidence" value="ECO:0007669"/>
    <property type="project" value="InterPro"/>
</dbReference>
<sequence>MPRLRPTELIAEWFGLDADFERTPTDPVLSRRHDVWLGLALVVLAVCGSELARSAGIIEAGTPAWLVAVLSAAGALPLVVRRRYPLTVLVVVYAHFLVVGLTVPTIPMTVVLQAVYFVALYSAVAWARDRQAMVVVVGVCLLAMFTWLLWEIAVGSGLQQAAESQGLLDEPPGSVDPIVAMVANVWLINIAYFLGAIAIGQVSWNAARRRRQLGEQTATIERQSAELQRRAVVSDRLRIARELHDVVAHHVSVIGIQAAAARRLLAKGDTAAQDPGVPLAVIESASREAVTQMRGLVGTLRDTGTDAAGADDTGGRSPGPGLPDIPALAAAEDGLDVAYALVAEPSGAEADVPAPLALSLYRTVQEGLANVRKHSTARRASVTVRVDRRDGGAPGASAGFAEVEVLDDGRARPGSSGTGLGLVGLRERVAAHHGVAEIGPRVTGGYRVRVRLPLPEDGS</sequence>
<dbReference type="Pfam" id="PF07730">
    <property type="entry name" value="HisKA_3"/>
    <property type="match status" value="1"/>
</dbReference>
<evidence type="ECO:0000256" key="9">
    <source>
        <dbReference type="SAM" id="MobiDB-lite"/>
    </source>
</evidence>
<evidence type="ECO:0000259" key="13">
    <source>
        <dbReference type="Pfam" id="PF23539"/>
    </source>
</evidence>
<dbReference type="GO" id="GO:0005524">
    <property type="term" value="F:ATP binding"/>
    <property type="evidence" value="ECO:0007669"/>
    <property type="project" value="UniProtKB-KW"/>
</dbReference>
<feature type="transmembrane region" description="Helical" evidence="10">
    <location>
        <begin position="64"/>
        <end position="80"/>
    </location>
</feature>
<evidence type="ECO:0000313" key="15">
    <source>
        <dbReference type="Proteomes" id="UP000557204"/>
    </source>
</evidence>
<keyword evidence="15" id="KW-1185">Reference proteome</keyword>
<evidence type="ECO:0000259" key="12">
    <source>
        <dbReference type="Pfam" id="PF07730"/>
    </source>
</evidence>
<keyword evidence="7" id="KW-0067">ATP-binding</keyword>
<reference evidence="14 15" key="1">
    <citation type="submission" date="2020-05" db="EMBL/GenBank/DDBJ databases">
        <title>Genome sequence of Isoptericola sp. JC619 isolated from Chilika lagoon, India.</title>
        <authorList>
            <person name="Kumar D."/>
            <person name="Appam K."/>
            <person name="Gandham S."/>
            <person name="Uppada J."/>
            <person name="Sasikala C."/>
            <person name="Venkata Ramana C."/>
        </authorList>
    </citation>
    <scope>NUCLEOTIDE SEQUENCE [LARGE SCALE GENOMIC DNA]</scope>
    <source>
        <strain evidence="14 15">JC619</strain>
    </source>
</reference>
<dbReference type="GO" id="GO:0000155">
    <property type="term" value="F:phosphorelay sensor kinase activity"/>
    <property type="evidence" value="ECO:0007669"/>
    <property type="project" value="InterPro"/>
</dbReference>
<dbReference type="PANTHER" id="PTHR24421">
    <property type="entry name" value="NITRATE/NITRITE SENSOR PROTEIN NARX-RELATED"/>
    <property type="match status" value="1"/>
</dbReference>
<dbReference type="AlphaFoldDB" id="A0A849JVT0"/>
<keyword evidence="3" id="KW-0597">Phosphoprotein</keyword>
<feature type="domain" description="Signal transduction histidine kinase subgroup 3 dimerisation and phosphoacceptor" evidence="12">
    <location>
        <begin position="236"/>
        <end position="303"/>
    </location>
</feature>
<dbReference type="EC" id="2.7.13.3" evidence="2"/>
<feature type="transmembrane region" description="Helical" evidence="10">
    <location>
        <begin position="132"/>
        <end position="150"/>
    </location>
</feature>
<dbReference type="InterPro" id="IPR011712">
    <property type="entry name" value="Sig_transdc_His_kin_sub3_dim/P"/>
</dbReference>
<keyword evidence="8" id="KW-0902">Two-component regulatory system</keyword>